<dbReference type="AlphaFoldDB" id="A0A7U2ICF8"/>
<evidence type="ECO:0000256" key="1">
    <source>
        <dbReference type="SAM" id="MobiDB-lite"/>
    </source>
</evidence>
<gene>
    <name evidence="2" type="ORF">JI435_124320</name>
</gene>
<feature type="compositionally biased region" description="Polar residues" evidence="1">
    <location>
        <begin position="15"/>
        <end position="29"/>
    </location>
</feature>
<proteinExistence type="predicted"/>
<sequence length="131" mass="14583">MSSSTQNTTDRHPQDATNPPSTSSSKSWILFTNTPTLRLQSGAFATKEEAKAELVKIVENINALLVNEESKQWAQYGKGRMSCKVFKPKGVEGYECVMKYQVEKEKEGGDDEMGGDWDDGNAEWLADAEEE</sequence>
<dbReference type="Proteomes" id="UP000663193">
    <property type="component" value="Chromosome 22"/>
</dbReference>
<reference evidence="3" key="1">
    <citation type="journal article" date="2021" name="BMC Genomics">
        <title>Chromosome-level genome assembly and manually-curated proteome of model necrotroph Parastagonospora nodorum Sn15 reveals a genome-wide trove of candidate effector homologs, and redundancy of virulence-related functions within an accessory chromosome.</title>
        <authorList>
            <person name="Bertazzoni S."/>
            <person name="Jones D.A.B."/>
            <person name="Phan H.T."/>
            <person name="Tan K.-C."/>
            <person name="Hane J.K."/>
        </authorList>
    </citation>
    <scope>NUCLEOTIDE SEQUENCE [LARGE SCALE GENOMIC DNA]</scope>
    <source>
        <strain evidence="3">SN15 / ATCC MYA-4574 / FGSC 10173)</strain>
    </source>
</reference>
<keyword evidence="3" id="KW-1185">Reference proteome</keyword>
<dbReference type="KEGG" id="pno:SNOG_12432"/>
<accession>A0A7U2ICF8</accession>
<name>A0A7U2ICF8_PHANO</name>
<evidence type="ECO:0000313" key="2">
    <source>
        <dbReference type="EMBL" id="QRD07233.1"/>
    </source>
</evidence>
<evidence type="ECO:0000313" key="3">
    <source>
        <dbReference type="Proteomes" id="UP000663193"/>
    </source>
</evidence>
<dbReference type="EMBL" id="CP069044">
    <property type="protein sequence ID" value="QRD07233.1"/>
    <property type="molecule type" value="Genomic_DNA"/>
</dbReference>
<organism evidence="2 3">
    <name type="scientific">Phaeosphaeria nodorum (strain SN15 / ATCC MYA-4574 / FGSC 10173)</name>
    <name type="common">Glume blotch fungus</name>
    <name type="synonym">Parastagonospora nodorum</name>
    <dbReference type="NCBI Taxonomy" id="321614"/>
    <lineage>
        <taxon>Eukaryota</taxon>
        <taxon>Fungi</taxon>
        <taxon>Dikarya</taxon>
        <taxon>Ascomycota</taxon>
        <taxon>Pezizomycotina</taxon>
        <taxon>Dothideomycetes</taxon>
        <taxon>Pleosporomycetidae</taxon>
        <taxon>Pleosporales</taxon>
        <taxon>Pleosporineae</taxon>
        <taxon>Phaeosphaeriaceae</taxon>
        <taxon>Parastagonospora</taxon>
    </lineage>
</organism>
<feature type="region of interest" description="Disordered" evidence="1">
    <location>
        <begin position="1"/>
        <end position="29"/>
    </location>
</feature>
<dbReference type="VEuPathDB" id="FungiDB:JI435_124320"/>
<protein>
    <submittedName>
        <fullName evidence="2">Uncharacterized protein</fullName>
    </submittedName>
</protein>
<feature type="region of interest" description="Disordered" evidence="1">
    <location>
        <begin position="105"/>
        <end position="131"/>
    </location>
</feature>
<dbReference type="RefSeq" id="XP_001802655.1">
    <property type="nucleotide sequence ID" value="XM_001802603.1"/>
</dbReference>
<feature type="compositionally biased region" description="Acidic residues" evidence="1">
    <location>
        <begin position="108"/>
        <end position="131"/>
    </location>
</feature>